<dbReference type="AlphaFoldDB" id="A0A2T4DSH1"/>
<evidence type="ECO:0008006" key="3">
    <source>
        <dbReference type="Google" id="ProtNLM"/>
    </source>
</evidence>
<gene>
    <name evidence="1" type="ORF">C9994_05865</name>
</gene>
<dbReference type="EMBL" id="PYVU01000036">
    <property type="protein sequence ID" value="PTB96791.1"/>
    <property type="molecule type" value="Genomic_DNA"/>
</dbReference>
<dbReference type="Gene3D" id="3.30.1910.20">
    <property type="entry name" value="asparaginyl-tRNA synthetase, N-terminal domain"/>
    <property type="match status" value="1"/>
</dbReference>
<protein>
    <recommendedName>
        <fullName evidence="3">Fibrobacter succinogenes major paralogous domain-containing protein</fullName>
    </recommendedName>
</protein>
<name>A0A2T4DSH1_9BACT</name>
<evidence type="ECO:0000313" key="1">
    <source>
        <dbReference type="EMBL" id="PTB96791.1"/>
    </source>
</evidence>
<reference evidence="1 2" key="1">
    <citation type="submission" date="2018-03" db="EMBL/GenBank/DDBJ databases">
        <title>Cross-interface Injection: A General Nanoliter Liquid Handling Method Applied to Single Cells Genome Amplification Automated Nanoliter Liquid Handling Applied to Single Cell Multiple Displacement Amplification.</title>
        <authorList>
            <person name="Yun J."/>
            <person name="Xu P."/>
            <person name="Xu J."/>
            <person name="Dai X."/>
            <person name="Wang Y."/>
            <person name="Zheng X."/>
            <person name="Cao C."/>
            <person name="Yi Q."/>
            <person name="Zhu Y."/>
            <person name="Wang L."/>
            <person name="Dong Z."/>
            <person name="Huang Y."/>
            <person name="Huang L."/>
            <person name="Du W."/>
        </authorList>
    </citation>
    <scope>NUCLEOTIDE SEQUENCE [LARGE SCALE GENOMIC DNA]</scope>
    <source>
        <strain evidence="1 2">Z-D1-2</strain>
    </source>
</reference>
<accession>A0A2T4DSH1</accession>
<dbReference type="Proteomes" id="UP000240608">
    <property type="component" value="Unassembled WGS sequence"/>
</dbReference>
<organism evidence="1 2">
    <name type="scientific">Marivirga lumbricoides</name>
    <dbReference type="NCBI Taxonomy" id="1046115"/>
    <lineage>
        <taxon>Bacteria</taxon>
        <taxon>Pseudomonadati</taxon>
        <taxon>Bacteroidota</taxon>
        <taxon>Cytophagia</taxon>
        <taxon>Cytophagales</taxon>
        <taxon>Marivirgaceae</taxon>
        <taxon>Marivirga</taxon>
    </lineage>
</organism>
<comment type="caution">
    <text evidence="1">The sequence shown here is derived from an EMBL/GenBank/DDBJ whole genome shotgun (WGS) entry which is preliminary data.</text>
</comment>
<sequence>MAKYTYPTAYEGTFWSVLDGDYYVSTLGSDITGDGSPKKPFLSIKRAMELATDEEKIVIGPNEFLVNHESNGSATIGSKSPCRLATKNNINLLVGGIVTVDGVLTKLNDRILVWNQNSPAENGIYVVQNGEWLRADDFNTPSNMAKGAIIPVLEGATYENIIFQFTTKEDIVIDNTPLLFKVITSPDHNFLTNEAAEIAFVKKELPGYALPDSSLALWYNNDQATNESLGLFYPPSYLANLAPTGWRIPTKSEVDEVFSELNLPLNGKYTKGNTSEFENINLWGNYWFFADDRQVPESLYFNSSLSSVGWYIPTNGDNLRLPTRFVYKKNDDGRGISNFDVVSINLEGVEYETQRLSDGKIYLMQNYKGLLLDYERKLNLSKDKLLSWEIDTPTAHTHSIDEIENLDYISIKRDIRGYLPELNKRFIDTIEEDNVTPLARLYNSKAIESIVPSGWHLPTLAEWNNLLTAAGGGVFKDSTANDIKTVEVWRALSIGGSLGINIDTRGGASMVSSNAINDYWKQVGVNREDVINKTIVHSLFWPFYKSQAYYMIQRGTIPSRPSDRAGYVFLGNKGLYDQYNWYYSSLTPNIAEPEAYLKIRLIKDDSTDAGTVNFGGSKTYNTVKINDLVWLAEDFEEDTLPEESKSLVKENGELVWDNLNNKYQQINSASAELALTQTVDFSEANFQPRTLSGSLNITTIANPVLGSIIIPIKGGTDVTIDGSLIAAENIRGVFDTNKSINFLKITCYDKKNPAYFAEWVLEGSGTLASTTALEELEIQKTSTASVTDTVSDVADFDGATVIDSAGSSVSYNASTGVFTLAANKQYAVSINANYRATNNSARSTIDLRLVDSSDSLQSIWESYAYIREVNDKSSLSFIKKIVVGESPMEIKFMTRLSKSGSMSVEMISALVKITVVA</sequence>
<evidence type="ECO:0000313" key="2">
    <source>
        <dbReference type="Proteomes" id="UP000240608"/>
    </source>
</evidence>
<proteinExistence type="predicted"/>